<dbReference type="InterPro" id="IPR007249">
    <property type="entry name" value="DOP1_N"/>
</dbReference>
<dbReference type="GO" id="GO:0006895">
    <property type="term" value="P:Golgi to endosome transport"/>
    <property type="evidence" value="ECO:0007669"/>
    <property type="project" value="InterPro"/>
</dbReference>
<reference evidence="10 11" key="1">
    <citation type="journal article" date="2012" name="Eukaryot. Cell">
        <title>Draft genome sequence of Wickerhamomyces ciferrii NRRL Y-1031 F-60-10.</title>
        <authorList>
            <person name="Schneider J."/>
            <person name="Andrea H."/>
            <person name="Blom J."/>
            <person name="Jaenicke S."/>
            <person name="Ruckert C."/>
            <person name="Schorsch C."/>
            <person name="Szczepanowski R."/>
            <person name="Farwick M."/>
            <person name="Goesmann A."/>
            <person name="Puhler A."/>
            <person name="Schaffer S."/>
            <person name="Tauch A."/>
            <person name="Kohler T."/>
            <person name="Brinkrolf K."/>
        </authorList>
    </citation>
    <scope>NUCLEOTIDE SEQUENCE [LARGE SCALE GENOMIC DNA]</scope>
    <source>
        <strain evidence="11">ATCC 14091 / BCRC 22168 / CBS 111 / JCM 3599 / NBRC 0793 / NRRL Y-1031 F-60-10</strain>
    </source>
</reference>
<protein>
    <submittedName>
        <fullName evidence="10">Uncharacterized protein</fullName>
    </submittedName>
</protein>
<keyword evidence="2" id="KW-0813">Transport</keyword>
<name>K0KIJ8_WICCF</name>
<dbReference type="PANTHER" id="PTHR14042">
    <property type="entry name" value="DOPEY-RELATED"/>
    <property type="match status" value="1"/>
</dbReference>
<dbReference type="Pfam" id="PF24598">
    <property type="entry name" value="DOP1_C"/>
    <property type="match status" value="1"/>
</dbReference>
<dbReference type="GO" id="GO:0005829">
    <property type="term" value="C:cytosol"/>
    <property type="evidence" value="ECO:0007669"/>
    <property type="project" value="GOC"/>
</dbReference>
<dbReference type="InterPro" id="IPR056458">
    <property type="entry name" value="TPR_DOP1_M"/>
</dbReference>
<evidence type="ECO:0000256" key="4">
    <source>
        <dbReference type="ARBA" id="ARBA00023034"/>
    </source>
</evidence>
<dbReference type="STRING" id="1206466.K0KIJ8"/>
<evidence type="ECO:0000256" key="3">
    <source>
        <dbReference type="ARBA" id="ARBA00022927"/>
    </source>
</evidence>
<dbReference type="Pfam" id="PF24597">
    <property type="entry name" value="TPR_DOP1_M"/>
    <property type="match status" value="1"/>
</dbReference>
<dbReference type="Pfam" id="PF04118">
    <property type="entry name" value="Dopey_N"/>
    <property type="match status" value="1"/>
</dbReference>
<feature type="domain" description="DOP1 N-terminal" evidence="7">
    <location>
        <begin position="5"/>
        <end position="322"/>
    </location>
</feature>
<evidence type="ECO:0000256" key="2">
    <source>
        <dbReference type="ARBA" id="ARBA00022448"/>
    </source>
</evidence>
<evidence type="ECO:0000259" key="8">
    <source>
        <dbReference type="Pfam" id="PF24597"/>
    </source>
</evidence>
<keyword evidence="3" id="KW-0653">Protein transport</keyword>
<comment type="subcellular location">
    <subcellularLocation>
        <location evidence="1">Golgi apparatus membrane</location>
        <topology evidence="1">Peripheral membrane protein</topology>
    </subcellularLocation>
</comment>
<accession>K0KIJ8</accession>
<keyword evidence="5" id="KW-0472">Membrane</keyword>
<dbReference type="EMBL" id="CAIF01000179">
    <property type="protein sequence ID" value="CCH45045.1"/>
    <property type="molecule type" value="Genomic_DNA"/>
</dbReference>
<dbReference type="Proteomes" id="UP000009328">
    <property type="component" value="Unassembled WGS sequence"/>
</dbReference>
<dbReference type="GO" id="GO:0005802">
    <property type="term" value="C:trans-Golgi network"/>
    <property type="evidence" value="ECO:0007669"/>
    <property type="project" value="TreeGrafter"/>
</dbReference>
<evidence type="ECO:0000259" key="7">
    <source>
        <dbReference type="Pfam" id="PF04118"/>
    </source>
</evidence>
<proteinExistence type="inferred from homology"/>
<sequence length="1617" mass="184028">MVTLDSKDKKYASAVEKALGFFNTVEEWADCISFLSKLLKALQQKHTTPHWIPHDIKISTTLSKCLSPNLPSGVHQKTIEVYVFIFNELGVDALAKDVNIWIPGILPIMQFASISIKSVVIDLYKNHLLTLPPSVLKNLIKPILSYLIPSIDDERSEFFDASIGLIERLKTELGDDSLFWQSLFLIMITSEERRLGCLVWCNKKLPDLNVIIPPPEDSKDDTPDYYKEELKKKLNSEQLALITPEPGLLVRSYIATLKSDNILIQRGFLDLMIKKLNLNSTVLQKISPAKDLQSLIISTIGAVLKKDMSINRRIWSWLLGPEGGDIKPVDFFQQNASEHLIDGLLKYFQGKYGHQPSYTQKLIGYKICLAIMDRWEIGSQVVPQVLVPLLKSVYDSKILPANEFNELLKSASALFDAVETLTIWSTLVKLVDDQNIDFLIFILQNFAVQDEEMLVHQFPLFFIATLIINVKTESWYKLLDLCIGTIPQRAYLPIEHSNPEIINLTNEEVAVKIDEYYQKNDSLALPFNPADLAKLTLNIVTNLAVENSKKNDQFDYIALLNNVIDTIPELNFHNDQVIEIIKGSNFEGDTLLSLTKLFPKLQFDAPFSKIEILRSLVFQLCSLLLNKGYAYQVETVKALSHLSLNISSNYIEAAVSAFLLDLPKFGDRLTLFNYIWIHTTESTLLDRPLHIILDELRDANHPNYDIVQNWILGNINIGLINRLFQLVASKLNESVNDKLVFTYHCSILLNVLKVDTKRMLPLFTEELSVINSVEYKDEDVSTYKEFTLYALGKYLDTGTFDANANRVVFKLVELLLDGREKNFDQFVSKAFALSQDFIIYNSESEDFKSISIVLLDHLKELIKMPVVTRKEVSVFKIQADKQQSPFFEFLLSSFVKFNKSELLSSWTELLVTSFKHQDDAIFFSAEAIVMAIINKVNIFFYNDSESKDDVSISLLLGVLQELLSLVRTYVLSIEVNSPRVGNNDPGFFSSVVSGVLGDSSKNNNLSDESKNRQMVNSCFKEATRTCYEIWSTSDYTLKLKADSNPNLSVKYQSLKLKHRSKNLLEKLCSLEFNEVLKSLIAIYGGDETSSVFKLLNVLDVTRPQLSLPHIFQILSISLRNTNKQQKPNSFDVSYFLVLYLLSLQNDSMEDIYDNSINFLREVASDLNSYKQVLINIVKFTCVLAQKLKTTTFGSQKRIKKELGDLFVKILPASLNYKNIEISNALASSINDSDSTKTDGLENSSSMLTSSATLEAPGGGNQEELYTSIQWIVPKLNAVVTEADKLNAAVSTIMVNLITPNLKTRNFPKNISIHNLELLGELSKEFSDFKSLKFQLSEVFNDQLFFDVEHISYWNLIMKNWIKNDSSDKISEYLNKLTSSGTANIFNWSENEQIAKSMALKRITYLLLISEQDQHIVLLKEIFSKLDLIIGQSLYPSPEIFLVIRSVLLKFSPIHLYDYWTMIYTTLQQFFLKLLDADKNEISKINLNSIFQASKLLDLILVLKFEDFQEWIFIIDTINAIYKNVNIISLIDKLSLKDEIYETTALTTEKSELLSKLSESKGLRKPALIGIRDVSSLSVLKPFFDGLSYFNYENIYNGHALDHEACEEDMISDLFLNA</sequence>
<dbReference type="eggNOG" id="KOG3613">
    <property type="taxonomic scope" value="Eukaryota"/>
</dbReference>
<dbReference type="InParanoid" id="K0KIJ8"/>
<evidence type="ECO:0000313" key="10">
    <source>
        <dbReference type="EMBL" id="CCH45045.1"/>
    </source>
</evidence>
<dbReference type="GO" id="GO:0000139">
    <property type="term" value="C:Golgi membrane"/>
    <property type="evidence" value="ECO:0007669"/>
    <property type="project" value="UniProtKB-SubCell"/>
</dbReference>
<dbReference type="InterPro" id="IPR056457">
    <property type="entry name" value="DOP1_C"/>
</dbReference>
<comment type="caution">
    <text evidence="10">The sequence shown here is derived from an EMBL/GenBank/DDBJ whole genome shotgun (WGS) entry which is preliminary data.</text>
</comment>
<dbReference type="GO" id="GO:0005768">
    <property type="term" value="C:endosome"/>
    <property type="evidence" value="ECO:0007669"/>
    <property type="project" value="TreeGrafter"/>
</dbReference>
<evidence type="ECO:0000259" key="9">
    <source>
        <dbReference type="Pfam" id="PF24598"/>
    </source>
</evidence>
<keyword evidence="4" id="KW-0333">Golgi apparatus</keyword>
<dbReference type="PANTHER" id="PTHR14042:SF24">
    <property type="entry name" value="PROTEIN DOPEY-1 HOMOLOG"/>
    <property type="match status" value="1"/>
</dbReference>
<comment type="similarity">
    <text evidence="6">Belongs to the DOP1 family.</text>
</comment>
<dbReference type="GO" id="GO:0015031">
    <property type="term" value="P:protein transport"/>
    <property type="evidence" value="ECO:0007669"/>
    <property type="project" value="UniProtKB-KW"/>
</dbReference>
<dbReference type="HOGENOM" id="CLU_001197_1_0_1"/>
<feature type="domain" description="DOP1-like C-terminal" evidence="9">
    <location>
        <begin position="1135"/>
        <end position="1596"/>
    </location>
</feature>
<evidence type="ECO:0000256" key="1">
    <source>
        <dbReference type="ARBA" id="ARBA00004395"/>
    </source>
</evidence>
<organism evidence="10 11">
    <name type="scientific">Wickerhamomyces ciferrii (strain ATCC 14091 / BCRC 22168 / CBS 111 / JCM 3599 / NBRC 0793 / NRRL Y-1031 F-60-10)</name>
    <name type="common">Yeast</name>
    <name type="synonym">Pichia ciferrii</name>
    <dbReference type="NCBI Taxonomy" id="1206466"/>
    <lineage>
        <taxon>Eukaryota</taxon>
        <taxon>Fungi</taxon>
        <taxon>Dikarya</taxon>
        <taxon>Ascomycota</taxon>
        <taxon>Saccharomycotina</taxon>
        <taxon>Saccharomycetes</taxon>
        <taxon>Phaffomycetales</taxon>
        <taxon>Wickerhamomycetaceae</taxon>
        <taxon>Wickerhamomyces</taxon>
    </lineage>
</organism>
<gene>
    <name evidence="10" type="ORF">BN7_4623</name>
</gene>
<feature type="domain" description="DOP1-like middle TPR" evidence="8">
    <location>
        <begin position="331"/>
        <end position="517"/>
    </location>
</feature>
<evidence type="ECO:0000313" key="11">
    <source>
        <dbReference type="Proteomes" id="UP000009328"/>
    </source>
</evidence>
<evidence type="ECO:0000256" key="6">
    <source>
        <dbReference type="ARBA" id="ARBA00046326"/>
    </source>
</evidence>
<evidence type="ECO:0000256" key="5">
    <source>
        <dbReference type="ARBA" id="ARBA00023136"/>
    </source>
</evidence>
<dbReference type="InterPro" id="IPR040314">
    <property type="entry name" value="DOP1"/>
</dbReference>
<keyword evidence="11" id="KW-1185">Reference proteome</keyword>
<dbReference type="FunCoup" id="K0KIJ8">
    <property type="interactions" value="128"/>
</dbReference>